<evidence type="ECO:0000313" key="5">
    <source>
        <dbReference type="Proteomes" id="UP000179797"/>
    </source>
</evidence>
<comment type="caution">
    <text evidence="4">The sequence shown here is derived from an EMBL/GenBank/DDBJ whole genome shotgun (WGS) entry which is preliminary data.</text>
</comment>
<dbReference type="RefSeq" id="WP_044223319.1">
    <property type="nucleotide sequence ID" value="NZ_JRYR02000001.1"/>
</dbReference>
<dbReference type="InterPro" id="IPR003736">
    <property type="entry name" value="PAAI_dom"/>
</dbReference>
<dbReference type="STRING" id="915059.NH26_18210"/>
<sequence length="139" mass="15295">MFNSKVTIKSLNKLRNNMVGHVGIEFLEVSEGFIKASMPVDERTTQPFGLLHGGASVVLAETLCSVGALLHIDQEDQVAVGQEINANHIKSVKNGLVYGEAKAIHMGKKTHVWETRIVDEENQLICISRMTVAIITKKK</sequence>
<keyword evidence="2" id="KW-0378">Hydrolase</keyword>
<dbReference type="CDD" id="cd03443">
    <property type="entry name" value="PaaI_thioesterase"/>
    <property type="match status" value="1"/>
</dbReference>
<reference evidence="4 5" key="1">
    <citation type="journal article" date="2012" name="Int. J. Syst. Evol. Microbiol.">
        <title>Flammeovirga pacifica sp. nov., isolated from deep-sea sediment.</title>
        <authorList>
            <person name="Xu H."/>
            <person name="Fu Y."/>
            <person name="Yang N."/>
            <person name="Ding Z."/>
            <person name="Lai Q."/>
            <person name="Zeng R."/>
        </authorList>
    </citation>
    <scope>NUCLEOTIDE SEQUENCE [LARGE SCALE GENOMIC DNA]</scope>
    <source>
        <strain evidence="5">DSM 24597 / LMG 26175 / WPAGA1</strain>
    </source>
</reference>
<proteinExistence type="inferred from homology"/>
<dbReference type="SUPFAM" id="SSF54637">
    <property type="entry name" value="Thioesterase/thiol ester dehydrase-isomerase"/>
    <property type="match status" value="1"/>
</dbReference>
<evidence type="ECO:0000313" key="4">
    <source>
        <dbReference type="EMBL" id="OHX68140.1"/>
    </source>
</evidence>
<keyword evidence="5" id="KW-1185">Reference proteome</keyword>
<dbReference type="GO" id="GO:0061522">
    <property type="term" value="F:1,4-dihydroxy-2-naphthoyl-CoA thioesterase activity"/>
    <property type="evidence" value="ECO:0007669"/>
    <property type="project" value="TreeGrafter"/>
</dbReference>
<dbReference type="PANTHER" id="PTHR43240:SF5">
    <property type="entry name" value="1,4-DIHYDROXY-2-NAPHTHOYL-COA THIOESTERASE 1"/>
    <property type="match status" value="1"/>
</dbReference>
<protein>
    <submittedName>
        <fullName evidence="4">Thioesterase</fullName>
    </submittedName>
</protein>
<dbReference type="GO" id="GO:0005829">
    <property type="term" value="C:cytosol"/>
    <property type="evidence" value="ECO:0007669"/>
    <property type="project" value="TreeGrafter"/>
</dbReference>
<dbReference type="Gene3D" id="3.10.129.10">
    <property type="entry name" value="Hotdog Thioesterase"/>
    <property type="match status" value="1"/>
</dbReference>
<dbReference type="EMBL" id="JRYR02000001">
    <property type="protein sequence ID" value="OHX68140.1"/>
    <property type="molecule type" value="Genomic_DNA"/>
</dbReference>
<comment type="similarity">
    <text evidence="1">Belongs to the thioesterase PaaI family.</text>
</comment>
<dbReference type="Pfam" id="PF03061">
    <property type="entry name" value="4HBT"/>
    <property type="match status" value="1"/>
</dbReference>
<dbReference type="OrthoDB" id="9798208at2"/>
<dbReference type="AlphaFoldDB" id="A0A1S1Z4E1"/>
<name>A0A1S1Z4E1_FLAPC</name>
<dbReference type="PANTHER" id="PTHR43240">
    <property type="entry name" value="1,4-DIHYDROXY-2-NAPHTHOYL-COA THIOESTERASE 1"/>
    <property type="match status" value="1"/>
</dbReference>
<evidence type="ECO:0000259" key="3">
    <source>
        <dbReference type="Pfam" id="PF03061"/>
    </source>
</evidence>
<evidence type="ECO:0000256" key="1">
    <source>
        <dbReference type="ARBA" id="ARBA00008324"/>
    </source>
</evidence>
<dbReference type="NCBIfam" id="TIGR00369">
    <property type="entry name" value="unchar_dom_1"/>
    <property type="match status" value="1"/>
</dbReference>
<accession>A0A1S1Z4E1</accession>
<dbReference type="InterPro" id="IPR006683">
    <property type="entry name" value="Thioestr_dom"/>
</dbReference>
<dbReference type="Proteomes" id="UP000179797">
    <property type="component" value="Unassembled WGS sequence"/>
</dbReference>
<gene>
    <name evidence="4" type="ORF">NH26_18210</name>
</gene>
<feature type="domain" description="Thioesterase" evidence="3">
    <location>
        <begin position="48"/>
        <end position="126"/>
    </location>
</feature>
<evidence type="ECO:0000256" key="2">
    <source>
        <dbReference type="ARBA" id="ARBA00022801"/>
    </source>
</evidence>
<dbReference type="InterPro" id="IPR029069">
    <property type="entry name" value="HotDog_dom_sf"/>
</dbReference>
<organism evidence="4 5">
    <name type="scientific">Flammeovirga pacifica</name>
    <dbReference type="NCBI Taxonomy" id="915059"/>
    <lineage>
        <taxon>Bacteria</taxon>
        <taxon>Pseudomonadati</taxon>
        <taxon>Bacteroidota</taxon>
        <taxon>Cytophagia</taxon>
        <taxon>Cytophagales</taxon>
        <taxon>Flammeovirgaceae</taxon>
        <taxon>Flammeovirga</taxon>
    </lineage>
</organism>